<dbReference type="EC" id="2.7.11.30" evidence="3"/>
<evidence type="ECO:0000256" key="2">
    <source>
        <dbReference type="ARBA" id="ARBA00009605"/>
    </source>
</evidence>
<evidence type="ECO:0000256" key="7">
    <source>
        <dbReference type="ARBA" id="ARBA00022729"/>
    </source>
</evidence>
<evidence type="ECO:0000256" key="6">
    <source>
        <dbReference type="ARBA" id="ARBA00022692"/>
    </source>
</evidence>
<keyword evidence="9" id="KW-0418">Kinase</keyword>
<dbReference type="InterPro" id="IPR003605">
    <property type="entry name" value="GS_dom"/>
</dbReference>
<protein>
    <recommendedName>
        <fullName evidence="3">receptor protein serine/threonine kinase</fullName>
        <ecNumber evidence="3">2.7.11.30</ecNumber>
    </recommendedName>
</protein>
<keyword evidence="7" id="KW-0732">Signal</keyword>
<keyword evidence="12 15" id="KW-0472">Membrane</keyword>
<dbReference type="Gene3D" id="3.30.200.20">
    <property type="entry name" value="Phosphorylase Kinase, domain 1"/>
    <property type="match status" value="2"/>
</dbReference>
<feature type="transmembrane region" description="Helical" evidence="15">
    <location>
        <begin position="116"/>
        <end position="138"/>
    </location>
</feature>
<dbReference type="GO" id="GO:0071363">
    <property type="term" value="P:cellular response to growth factor stimulus"/>
    <property type="evidence" value="ECO:0007669"/>
    <property type="project" value="TreeGrafter"/>
</dbReference>
<evidence type="ECO:0000256" key="15">
    <source>
        <dbReference type="SAM" id="Phobius"/>
    </source>
</evidence>
<feature type="domain" description="GS" evidence="17">
    <location>
        <begin position="345"/>
        <end position="374"/>
    </location>
</feature>
<evidence type="ECO:0000256" key="12">
    <source>
        <dbReference type="ARBA" id="ARBA00023136"/>
    </source>
</evidence>
<evidence type="ECO:0000256" key="13">
    <source>
        <dbReference type="ARBA" id="ARBA00023170"/>
    </source>
</evidence>
<organism evidence="20">
    <name type="scientific">Hymenolepis diminuta</name>
    <name type="common">Rat tapeworm</name>
    <dbReference type="NCBI Taxonomy" id="6216"/>
    <lineage>
        <taxon>Eukaryota</taxon>
        <taxon>Metazoa</taxon>
        <taxon>Spiralia</taxon>
        <taxon>Lophotrochozoa</taxon>
        <taxon>Platyhelminthes</taxon>
        <taxon>Cestoda</taxon>
        <taxon>Eucestoda</taxon>
        <taxon>Cyclophyllidea</taxon>
        <taxon>Hymenolepididae</taxon>
        <taxon>Hymenolepis</taxon>
    </lineage>
</organism>
<evidence type="ECO:0000259" key="17">
    <source>
        <dbReference type="PROSITE" id="PS51256"/>
    </source>
</evidence>
<dbReference type="GO" id="GO:0004675">
    <property type="term" value="F:transmembrane receptor protein serine/threonine kinase activity"/>
    <property type="evidence" value="ECO:0007669"/>
    <property type="project" value="UniProtKB-EC"/>
</dbReference>
<keyword evidence="13" id="KW-0675">Receptor</keyword>
<evidence type="ECO:0000256" key="1">
    <source>
        <dbReference type="ARBA" id="ARBA00004479"/>
    </source>
</evidence>
<reference evidence="18 19" key="2">
    <citation type="submission" date="2018-11" db="EMBL/GenBank/DDBJ databases">
        <authorList>
            <consortium name="Pathogen Informatics"/>
        </authorList>
    </citation>
    <scope>NUCLEOTIDE SEQUENCE [LARGE SCALE GENOMIC DNA]</scope>
</reference>
<dbReference type="Pfam" id="PF08515">
    <property type="entry name" value="TGF_beta_GS"/>
    <property type="match status" value="1"/>
</dbReference>
<evidence type="ECO:0000256" key="9">
    <source>
        <dbReference type="ARBA" id="ARBA00022777"/>
    </source>
</evidence>
<dbReference type="FunFam" id="1.10.510.10:FF:000304">
    <property type="entry name" value="Receptor protein serine/threonine kinase"/>
    <property type="match status" value="1"/>
</dbReference>
<evidence type="ECO:0000256" key="5">
    <source>
        <dbReference type="ARBA" id="ARBA00022679"/>
    </source>
</evidence>
<evidence type="ECO:0000256" key="8">
    <source>
        <dbReference type="ARBA" id="ARBA00022741"/>
    </source>
</evidence>
<dbReference type="SMART" id="SM00467">
    <property type="entry name" value="GS"/>
    <property type="match status" value="1"/>
</dbReference>
<dbReference type="SMART" id="SM00220">
    <property type="entry name" value="S_TKc"/>
    <property type="match status" value="1"/>
</dbReference>
<dbReference type="GO" id="GO:0005524">
    <property type="term" value="F:ATP binding"/>
    <property type="evidence" value="ECO:0007669"/>
    <property type="project" value="UniProtKB-UniRule"/>
</dbReference>
<dbReference type="InterPro" id="IPR000333">
    <property type="entry name" value="TGFB_receptor"/>
</dbReference>
<dbReference type="Pfam" id="PF00069">
    <property type="entry name" value="Pkinase"/>
    <property type="match status" value="1"/>
</dbReference>
<dbReference type="InterPro" id="IPR008271">
    <property type="entry name" value="Ser/Thr_kinase_AS"/>
</dbReference>
<evidence type="ECO:0000259" key="16">
    <source>
        <dbReference type="PROSITE" id="PS50011"/>
    </source>
</evidence>
<evidence type="ECO:0000256" key="11">
    <source>
        <dbReference type="ARBA" id="ARBA00022989"/>
    </source>
</evidence>
<evidence type="ECO:0000313" key="20">
    <source>
        <dbReference type="WBParaSite" id="HDID_0000925101-mRNA-1"/>
    </source>
</evidence>
<keyword evidence="11 15" id="KW-1133">Transmembrane helix</keyword>
<sequence>MSSEHLESWRRYIDVLLENLPSEDTIYEYYRRIREQPNCCNTSSEGYCTVNFINEPRYSPNRFYDMECLVQKSAKFLQPLACRSGTLRCCNSTFCNLPLQEEISKLVVETPKYNTLIVILPIFLVVAVLLLIGGWCFWRCRDRGGEFLSFRICFLFNENLRPNFFLILDWRKLPVSMVSGSCLGDGPGSHGSPSDPRPWHMVECCGVGGPSGIPGVSPYQTSVAYDNGLTAPVTVNGVVTPVAAATTVNSNGAGIDASGNPSRTPVLMSHGGDGGASISSSINAVRSRGPGIISPGMYLTGASSIGVGGYGGGSGSTIVRGSEIIGASSYTTGASLLPASCSAPPGAGGALDMTSGSGSGAGQPLLVERTVARQVTLSTRIGEGRYGEVWLGRLHGDQVAVKIFSSRNENSWIRWVTNTLFLLNIKDSVTYTPLFYKPTTRFEVSIFPCIHFREKEIYETATLRHSNILGFIAADNKDNGISTELWLIAEYHRFGSLYEFLQVHAFTLPALIKMVSSIANGLAHLHMAIVGTSGKPPIAHRDLKSRNILVKADGECCIGDLGFAVRYDSITGRVDIGHNTERVGTKRYMAPEVLDNTLCANSFDAYMQADIYSLGLVLWEMTRRVYVPDLYGPEDYQLPYQDNVGPDPLVEEMKSVVCEFGLRPHLPLIWQTDESLRLLYHIMTECWSADPTHRLSAMRIKKDLANQRQKLGLPSQPGDTALPPHILRQQPSCRDALPPGVFIYLSASSGILSDPTTATITGSTTTNTSTKTTLPVTAVVTHHQKTEGDEEVALLASCGPTLQPPNVVATAAVVSSGAGGGSGLGAGENC</sequence>
<dbReference type="STRING" id="6216.A0A0R3SUQ8"/>
<dbReference type="EMBL" id="UYSG01011246">
    <property type="protein sequence ID" value="VDL61567.1"/>
    <property type="molecule type" value="Genomic_DNA"/>
</dbReference>
<gene>
    <name evidence="18" type="ORF">HDID_LOCUS9249</name>
</gene>
<reference evidence="20" key="1">
    <citation type="submission" date="2017-02" db="UniProtKB">
        <authorList>
            <consortium name="WormBaseParasite"/>
        </authorList>
    </citation>
    <scope>IDENTIFICATION</scope>
</reference>
<dbReference type="PROSITE" id="PS00108">
    <property type="entry name" value="PROTEIN_KINASE_ST"/>
    <property type="match status" value="1"/>
</dbReference>
<dbReference type="PROSITE" id="PS50011">
    <property type="entry name" value="PROTEIN_KINASE_DOM"/>
    <property type="match status" value="1"/>
</dbReference>
<feature type="binding site" evidence="14">
    <location>
        <position position="402"/>
    </location>
    <ligand>
        <name>ATP</name>
        <dbReference type="ChEBI" id="CHEBI:30616"/>
    </ligand>
</feature>
<dbReference type="PROSITE" id="PS00107">
    <property type="entry name" value="PROTEIN_KINASE_ATP"/>
    <property type="match status" value="1"/>
</dbReference>
<name>A0A0R3SUQ8_HYMDI</name>
<dbReference type="AlphaFoldDB" id="A0A0R3SUQ8"/>
<dbReference type="WBParaSite" id="HDID_0000925101-mRNA-1">
    <property type="protein sequence ID" value="HDID_0000925101-mRNA-1"/>
    <property type="gene ID" value="HDID_0000925101"/>
</dbReference>
<evidence type="ECO:0000256" key="10">
    <source>
        <dbReference type="ARBA" id="ARBA00022840"/>
    </source>
</evidence>
<dbReference type="InterPro" id="IPR011009">
    <property type="entry name" value="Kinase-like_dom_sf"/>
</dbReference>
<dbReference type="Gene3D" id="1.10.510.10">
    <property type="entry name" value="Transferase(Phosphotransferase) domain 1"/>
    <property type="match status" value="1"/>
</dbReference>
<keyword evidence="5" id="KW-0808">Transferase</keyword>
<proteinExistence type="inferred from homology"/>
<evidence type="ECO:0000313" key="19">
    <source>
        <dbReference type="Proteomes" id="UP000274504"/>
    </source>
</evidence>
<dbReference type="PANTHER" id="PTHR23255">
    <property type="entry name" value="TRANSFORMING GROWTH FACTOR-BETA RECEPTOR TYPE I AND II"/>
    <property type="match status" value="1"/>
</dbReference>
<keyword evidence="6 15" id="KW-0812">Transmembrane</keyword>
<dbReference type="OrthoDB" id="69842at2759"/>
<feature type="domain" description="Protein kinase" evidence="16">
    <location>
        <begin position="375"/>
        <end position="711"/>
    </location>
</feature>
<dbReference type="PROSITE" id="PS51256">
    <property type="entry name" value="GS"/>
    <property type="match status" value="1"/>
</dbReference>
<evidence type="ECO:0000256" key="14">
    <source>
        <dbReference type="PROSITE-ProRule" id="PRU10141"/>
    </source>
</evidence>
<dbReference type="PANTHER" id="PTHR23255:SF71">
    <property type="entry name" value="RECEPTOR PROTEIN SERINE_THREONINE KINASE"/>
    <property type="match status" value="1"/>
</dbReference>
<dbReference type="GO" id="GO:0005886">
    <property type="term" value="C:plasma membrane"/>
    <property type="evidence" value="ECO:0007669"/>
    <property type="project" value="TreeGrafter"/>
</dbReference>
<comment type="subcellular location">
    <subcellularLocation>
        <location evidence="1">Membrane</location>
        <topology evidence="1">Single-pass type I membrane protein</topology>
    </subcellularLocation>
</comment>
<dbReference type="GO" id="GO:0043235">
    <property type="term" value="C:receptor complex"/>
    <property type="evidence" value="ECO:0007669"/>
    <property type="project" value="TreeGrafter"/>
</dbReference>
<comment type="similarity">
    <text evidence="2">Belongs to the protein kinase superfamily. TKL Ser/Thr protein kinase family. TGFB receptor subfamily.</text>
</comment>
<dbReference type="InterPro" id="IPR017441">
    <property type="entry name" value="Protein_kinase_ATP_BS"/>
</dbReference>
<evidence type="ECO:0000313" key="18">
    <source>
        <dbReference type="EMBL" id="VDL61567.1"/>
    </source>
</evidence>
<evidence type="ECO:0000256" key="4">
    <source>
        <dbReference type="ARBA" id="ARBA00022527"/>
    </source>
</evidence>
<dbReference type="SUPFAM" id="SSF56112">
    <property type="entry name" value="Protein kinase-like (PK-like)"/>
    <property type="match status" value="1"/>
</dbReference>
<accession>A0A0R3SUQ8</accession>
<dbReference type="InterPro" id="IPR000719">
    <property type="entry name" value="Prot_kinase_dom"/>
</dbReference>
<evidence type="ECO:0000256" key="3">
    <source>
        <dbReference type="ARBA" id="ARBA00012401"/>
    </source>
</evidence>
<keyword evidence="4" id="KW-0723">Serine/threonine-protein kinase</keyword>
<keyword evidence="8 14" id="KW-0547">Nucleotide-binding</keyword>
<dbReference type="Proteomes" id="UP000274504">
    <property type="component" value="Unassembled WGS sequence"/>
</dbReference>
<keyword evidence="10 14" id="KW-0067">ATP-binding</keyword>